<evidence type="ECO:0000256" key="3">
    <source>
        <dbReference type="SAM" id="MobiDB-lite"/>
    </source>
</evidence>
<comment type="caution">
    <text evidence="4">The sequence shown here is derived from an EMBL/GenBank/DDBJ whole genome shotgun (WGS) entry which is preliminary data.</text>
</comment>
<sequence>MITLHTRIRNLTPEQDAALSAYAEHFNRVAHHLAADMAREKRTGSSFKNDYLRRFNLTARQFNAVRQHVEGLANNRLENLKNQEDLLSDKIIALEKLLPRMARQIEKAEAERKPSEVIQRLKNRLHQKKRKLKNLLERQSQAIQELHRPFGAGICFGGRKLFHAQHHLQENGYKNHAEWLTDWKLARSRQFFVLGSNDENAGCQGCVARIQRDGTFLLDVRLPGTEEKRVTIGPIQFPYEAEKLRNVVALHAQLSKQNLPKITKQPKAGKPYSRFVYPEELSALSWRFYWDNNGWRVMVSFQEPAIDVQTRIQTGAIGVDLNADHLAWAELDRFGNPVKTGNISCVTYGKTTEQANAIIEAVAIALTERARQSGKPLVLEKLDFSQRKAQITEVDGQRYARMLSSLSYKKIHDAIFARAAKDGVEVKTVNPKFTSVLGRINYASRYGLTVHQGAAVVIGRRAFDRFAKNQHTGKNFKEFGLRETPIGRTGRDGVKTITAPDGRGAQVTFPYPEWNTRKHVWTLLGKVSRKMKAALAAQRVAERSDPPDRKAKSARMEPEIPVAVAV</sequence>
<protein>
    <submittedName>
        <fullName evidence="4">Transposase</fullName>
    </submittedName>
</protein>
<keyword evidence="1" id="KW-0238">DNA-binding</keyword>
<feature type="region of interest" description="Disordered" evidence="3">
    <location>
        <begin position="538"/>
        <end position="566"/>
    </location>
</feature>
<keyword evidence="2" id="KW-0175">Coiled coil</keyword>
<dbReference type="GO" id="GO:0003677">
    <property type="term" value="F:DNA binding"/>
    <property type="evidence" value="ECO:0007669"/>
    <property type="project" value="UniProtKB-KW"/>
</dbReference>
<dbReference type="AlphaFoldDB" id="E6QVS9"/>
<gene>
    <name evidence="4" type="ORF">CARN7_2175</name>
</gene>
<dbReference type="InterPro" id="IPR010095">
    <property type="entry name" value="Cas12f1-like_TNB"/>
</dbReference>
<dbReference type="EMBL" id="CABR01000137">
    <property type="protein sequence ID" value="CBI11352.1"/>
    <property type="molecule type" value="Genomic_DNA"/>
</dbReference>
<evidence type="ECO:0000313" key="4">
    <source>
        <dbReference type="EMBL" id="CBI11352.1"/>
    </source>
</evidence>
<evidence type="ECO:0000256" key="2">
    <source>
        <dbReference type="SAM" id="Coils"/>
    </source>
</evidence>
<reference evidence="4" key="1">
    <citation type="submission" date="2009-10" db="EMBL/GenBank/DDBJ databases">
        <title>Diversity of trophic interactions inside an arsenic-rich microbial ecosystem.</title>
        <authorList>
            <person name="Bertin P.N."/>
            <person name="Heinrich-Salmeron A."/>
            <person name="Pelletier E."/>
            <person name="Goulhen-Chollet F."/>
            <person name="Arsene-Ploetze F."/>
            <person name="Gallien S."/>
            <person name="Calteau A."/>
            <person name="Vallenet D."/>
            <person name="Casiot C."/>
            <person name="Chane-Woon-Ming B."/>
            <person name="Giloteaux L."/>
            <person name="Barakat M."/>
            <person name="Bonnefoy V."/>
            <person name="Bruneel O."/>
            <person name="Chandler M."/>
            <person name="Cleiss J."/>
            <person name="Duran R."/>
            <person name="Elbaz-Poulichet F."/>
            <person name="Fonknechten N."/>
            <person name="Lauga B."/>
            <person name="Mornico D."/>
            <person name="Ortet P."/>
            <person name="Schaeffer C."/>
            <person name="Siguier P."/>
            <person name="Alexander Thil Smith A."/>
            <person name="Van Dorsselaer A."/>
            <person name="Weissenbach J."/>
            <person name="Medigue C."/>
            <person name="Le Paslier D."/>
        </authorList>
    </citation>
    <scope>NUCLEOTIDE SEQUENCE</scope>
</reference>
<organism evidence="4">
    <name type="scientific">mine drainage metagenome</name>
    <dbReference type="NCBI Taxonomy" id="410659"/>
    <lineage>
        <taxon>unclassified sequences</taxon>
        <taxon>metagenomes</taxon>
        <taxon>ecological metagenomes</taxon>
    </lineage>
</organism>
<proteinExistence type="predicted"/>
<feature type="compositionally biased region" description="Basic and acidic residues" evidence="3">
    <location>
        <begin position="540"/>
        <end position="558"/>
    </location>
</feature>
<dbReference type="NCBIfam" id="TIGR01766">
    <property type="entry name" value="IS200/IS605 family accessory protein TnpB-like domain"/>
    <property type="match status" value="1"/>
</dbReference>
<evidence type="ECO:0000256" key="1">
    <source>
        <dbReference type="ARBA" id="ARBA00023125"/>
    </source>
</evidence>
<name>E6QVS9_9ZZZZ</name>
<feature type="coiled-coil region" evidence="2">
    <location>
        <begin position="77"/>
        <end position="145"/>
    </location>
</feature>
<accession>E6QVS9</accession>